<gene>
    <name evidence="2" type="ORF">RHS04_01451</name>
</gene>
<dbReference type="AlphaFoldDB" id="A0A8H7LKF7"/>
<reference evidence="2" key="1">
    <citation type="submission" date="2020-09" db="EMBL/GenBank/DDBJ databases">
        <title>Comparative genome analyses of four rice-infecting Rhizoctonia solani isolates reveal extensive enrichment of homogalacturonan modification genes.</title>
        <authorList>
            <person name="Lee D.-Y."/>
            <person name="Jeon J."/>
            <person name="Kim K.-T."/>
            <person name="Cheong K."/>
            <person name="Song H."/>
            <person name="Choi G."/>
            <person name="Ko J."/>
            <person name="Opiyo S.O."/>
            <person name="Zuo S."/>
            <person name="Madhav S."/>
            <person name="Lee Y.-H."/>
            <person name="Wang G.-L."/>
        </authorList>
    </citation>
    <scope>NUCLEOTIDE SEQUENCE</scope>
    <source>
        <strain evidence="2">AG1-IA YN-7</strain>
    </source>
</reference>
<organism evidence="2 3">
    <name type="scientific">Rhizoctonia solani</name>
    <dbReference type="NCBI Taxonomy" id="456999"/>
    <lineage>
        <taxon>Eukaryota</taxon>
        <taxon>Fungi</taxon>
        <taxon>Dikarya</taxon>
        <taxon>Basidiomycota</taxon>
        <taxon>Agaricomycotina</taxon>
        <taxon>Agaricomycetes</taxon>
        <taxon>Cantharellales</taxon>
        <taxon>Ceratobasidiaceae</taxon>
        <taxon>Rhizoctonia</taxon>
    </lineage>
</organism>
<sequence length="439" mass="47778">MYLSYKFIYSYSFASAPTASKDSQATPPSPSGAFQEQIHVDLISGYLVSVIQHSTQTAAPPARGRAPAPKKTQIVKSDRMRIETMSRYELAKACLSVHNLEDNYCPHKVLGFPFKMWWTGYSGGKAAAATIETDTKYELLIAQLRALKKNAKDITVFVSFDIDEMDNFRRLRKQPAPSNSMDHATGLGTKVPRLANMDAPTQLHGNIITMLKATHPCEKHRGKHGEAGFCYVTPNGTHIGLNNCRFAIWSAAVAAGDATCHTPPNVAEFDGHQGLGPATTKPRGRGSASTIASPATPTTLLDPTAMFMAAMVPLLVSLTQTIAPHPTPQVEEKVAKVAVVLADDLTDMDEPGVATGFTFLPSHTFNCVLTFKLDTGINLVDKVAALDHCDLTPDIIPEVPHEHLAGVLGVSEGKTIRFQLYCRQWAKDFSCKRKEKETA</sequence>
<evidence type="ECO:0000313" key="3">
    <source>
        <dbReference type="Proteomes" id="UP000650582"/>
    </source>
</evidence>
<proteinExistence type="predicted"/>
<dbReference type="Proteomes" id="UP000650582">
    <property type="component" value="Unassembled WGS sequence"/>
</dbReference>
<evidence type="ECO:0000256" key="1">
    <source>
        <dbReference type="SAM" id="MobiDB-lite"/>
    </source>
</evidence>
<name>A0A8H7LKF7_9AGAM</name>
<comment type="caution">
    <text evidence="2">The sequence shown here is derived from an EMBL/GenBank/DDBJ whole genome shotgun (WGS) entry which is preliminary data.</text>
</comment>
<protein>
    <submittedName>
        <fullName evidence="2">Uncharacterized protein</fullName>
    </submittedName>
</protein>
<evidence type="ECO:0000313" key="2">
    <source>
        <dbReference type="EMBL" id="KAF8684169.1"/>
    </source>
</evidence>
<dbReference type="EMBL" id="JACYCC010000033">
    <property type="protein sequence ID" value="KAF8684169.1"/>
    <property type="molecule type" value="Genomic_DNA"/>
</dbReference>
<accession>A0A8H7LKF7</accession>
<feature type="region of interest" description="Disordered" evidence="1">
    <location>
        <begin position="275"/>
        <end position="295"/>
    </location>
</feature>